<keyword evidence="2" id="KW-0804">Transcription</keyword>
<evidence type="ECO:0000259" key="3">
    <source>
        <dbReference type="PROSITE" id="PS01124"/>
    </source>
</evidence>
<dbReference type="EMBL" id="PEOG01000029">
    <property type="protein sequence ID" value="PIM52880.1"/>
    <property type="molecule type" value="Genomic_DNA"/>
</dbReference>
<protein>
    <submittedName>
        <fullName evidence="4">AraC family transcriptional regulator</fullName>
    </submittedName>
</protein>
<dbReference type="Proteomes" id="UP000231501">
    <property type="component" value="Unassembled WGS sequence"/>
</dbReference>
<dbReference type="Gene3D" id="1.10.10.60">
    <property type="entry name" value="Homeodomain-like"/>
    <property type="match status" value="2"/>
</dbReference>
<reference evidence="4 5" key="1">
    <citation type="submission" date="2017-11" db="EMBL/GenBank/DDBJ databases">
        <title>Draft genome sequence of Mitsuaria sp. HWN-4.</title>
        <authorList>
            <person name="Gundlapally S.R."/>
        </authorList>
    </citation>
    <scope>NUCLEOTIDE SEQUENCE [LARGE SCALE GENOMIC DNA]</scope>
    <source>
        <strain evidence="4 5">HWN-4</strain>
    </source>
</reference>
<dbReference type="Pfam" id="PF12833">
    <property type="entry name" value="HTH_18"/>
    <property type="match status" value="1"/>
</dbReference>
<organism evidence="4 5">
    <name type="scientific">Roseateles chitinivorans</name>
    <dbReference type="NCBI Taxonomy" id="2917965"/>
    <lineage>
        <taxon>Bacteria</taxon>
        <taxon>Pseudomonadati</taxon>
        <taxon>Pseudomonadota</taxon>
        <taxon>Betaproteobacteria</taxon>
        <taxon>Burkholderiales</taxon>
        <taxon>Sphaerotilaceae</taxon>
        <taxon>Roseateles</taxon>
    </lineage>
</organism>
<dbReference type="OrthoDB" id="34150at2"/>
<proteinExistence type="predicted"/>
<feature type="domain" description="HTH araC/xylS-type" evidence="3">
    <location>
        <begin position="198"/>
        <end position="296"/>
    </location>
</feature>
<dbReference type="PANTHER" id="PTHR43436">
    <property type="entry name" value="ARAC-FAMILY TRANSCRIPTIONAL REGULATOR"/>
    <property type="match status" value="1"/>
</dbReference>
<dbReference type="Pfam" id="PF06719">
    <property type="entry name" value="AraC_N"/>
    <property type="match status" value="1"/>
</dbReference>
<evidence type="ECO:0000256" key="1">
    <source>
        <dbReference type="ARBA" id="ARBA00023015"/>
    </source>
</evidence>
<dbReference type="InterPro" id="IPR018060">
    <property type="entry name" value="HTH_AraC"/>
</dbReference>
<name>A0A2G9C8W6_9BURK</name>
<dbReference type="PANTHER" id="PTHR43436:SF2">
    <property type="entry name" value="ARAC_XYLS FAMILY TRANSCRIPTIONAL REGULATOR"/>
    <property type="match status" value="1"/>
</dbReference>
<dbReference type="SMART" id="SM00342">
    <property type="entry name" value="HTH_ARAC"/>
    <property type="match status" value="1"/>
</dbReference>
<comment type="caution">
    <text evidence="4">The sequence shown here is derived from an EMBL/GenBank/DDBJ whole genome shotgun (WGS) entry which is preliminary data.</text>
</comment>
<dbReference type="PROSITE" id="PS01124">
    <property type="entry name" value="HTH_ARAC_FAMILY_2"/>
    <property type="match status" value="1"/>
</dbReference>
<sequence>MATILNDSIRRRIIDAATRFSTGSFATPSPVAGVRVLYTETPHPRTPVLYEPSIVIVAQGAKIGHVGDRTFRYDADNYLLLTVPLPFECQTIASRKEPFVGVSIDIDTAMLQELLIDLEDEDFDRPASLECPGVNSARFTEEVLCALERLVDAMDHPRDAKVLGRLIVKEIVYHVLCGESGAALQALAHRHTHFAQVTKALQHIESNYAKPLNVEQLARLVNMSVSAFHHNFKAVTNTSPLQYVKSYKLHKARLIMLNEGVKAGVAATRVGYESPSQFSREFKRYFGATPLDEVARLRAPR</sequence>
<accession>A0A2G9C8W6</accession>
<dbReference type="RefSeq" id="WP_099861920.1">
    <property type="nucleotide sequence ID" value="NZ_PEOG01000029.1"/>
</dbReference>
<dbReference type="SUPFAM" id="SSF46689">
    <property type="entry name" value="Homeodomain-like"/>
    <property type="match status" value="2"/>
</dbReference>
<gene>
    <name evidence="4" type="ORF">CS062_12250</name>
</gene>
<keyword evidence="1" id="KW-0805">Transcription regulation</keyword>
<evidence type="ECO:0000313" key="5">
    <source>
        <dbReference type="Proteomes" id="UP000231501"/>
    </source>
</evidence>
<evidence type="ECO:0000313" key="4">
    <source>
        <dbReference type="EMBL" id="PIM52880.1"/>
    </source>
</evidence>
<evidence type="ECO:0000256" key="2">
    <source>
        <dbReference type="ARBA" id="ARBA00023163"/>
    </source>
</evidence>
<dbReference type="GO" id="GO:0043565">
    <property type="term" value="F:sequence-specific DNA binding"/>
    <property type="evidence" value="ECO:0007669"/>
    <property type="project" value="InterPro"/>
</dbReference>
<keyword evidence="5" id="KW-1185">Reference proteome</keyword>
<dbReference type="AlphaFoldDB" id="A0A2G9C8W6"/>
<dbReference type="InterPro" id="IPR009057">
    <property type="entry name" value="Homeodomain-like_sf"/>
</dbReference>
<dbReference type="InterPro" id="IPR009594">
    <property type="entry name" value="Tscrpt_reg_HTH_AraC_N"/>
</dbReference>
<dbReference type="GO" id="GO:0003700">
    <property type="term" value="F:DNA-binding transcription factor activity"/>
    <property type="evidence" value="ECO:0007669"/>
    <property type="project" value="InterPro"/>
</dbReference>